<keyword evidence="2" id="KW-0378">Hydrolase</keyword>
<dbReference type="PANTHER" id="PTHR10412:SF11">
    <property type="entry name" value="MANNOSYL-OLIGOSACCHARIDE GLUCOSIDASE"/>
    <property type="match status" value="1"/>
</dbReference>
<dbReference type="Pfam" id="PF21152">
    <property type="entry name" value="YgjK_N"/>
    <property type="match status" value="1"/>
</dbReference>
<evidence type="ECO:0000256" key="1">
    <source>
        <dbReference type="ARBA" id="ARBA00010833"/>
    </source>
</evidence>
<dbReference type="InterPro" id="IPR048450">
    <property type="entry name" value="YgjK_N"/>
</dbReference>
<dbReference type="Gene3D" id="1.50.10.10">
    <property type="match status" value="1"/>
</dbReference>
<feature type="domain" description="Mannosylglycerate hydrolase MGH1-like glycoside hydrolase" evidence="6">
    <location>
        <begin position="366"/>
        <end position="724"/>
    </location>
</feature>
<comment type="caution">
    <text evidence="7">The sequence shown here is derived from an EMBL/GenBank/DDBJ whole genome shotgun (WGS) entry which is preliminary data.</text>
</comment>
<sequence>MRRPLRAAALTAATLALALLVPAAPAVADGTATGDGRPQPQGSARDRYADVLDLEGTPGTAHPGGEQEKDTNPVTTFADRGAWHAYSLPEEDRPATWGGFSGPLYLAQEYPWWLSDTFSRLRLTEHGKPLDLDGEGKPRFTSLPGVLRQSYRLDGGLRLTLELRYASGRTALVRARLANEGRASRTLKAGWTGSLLRPRKEPMRSAPSLEKTRTGVAVGFDRVREPSDYLTDGTERFAVRHAEPVRTRVSGDGYRTDLAHPLRLRPGRSTSLDWTESYTFTAAERRAEAPRVRRALARPDAVAAAGQRRWDGYVRKATHGVPAGRRRTAVKAVETLVTNWRSAAGRLKHDGVTPSLSDKWFAGGFWAWDTWKQAVGTARFAPGLAEDQIRSLFDHQITRDDPRRPQDAGMVPDAVFYNDTADGGINWNERNSKPPMAAWAVWEVYRATGDRDFLREMYPKLTAYRDWWYRNRDHDHDGLAEYGGTVDPANDSPEEARLAAAWESGMDNAPRFDAERGTEALVNRDSAGRRTGWSINQESVDLNAYLAADQRHLSRIAARLGRPAEAVRWRQRAAWVDRAVRESMYDPRTGWYYDTSLDGTRLTARGRGIEGAVPLWTGTASREQARAMRRKLVAPDEFGTRMPLPTVAVSSPYFAPTQYWRGPVWIDQAYVAIEGLRRYGYGRDADALTSRLLDAAGTQDRNPLRENYDPRSGDGLNARNFSWTASLLLPLL</sequence>
<proteinExistence type="inferred from homology"/>
<keyword evidence="8" id="KW-1185">Reference proteome</keyword>
<feature type="chain" id="PRO_5021255182" evidence="4">
    <location>
        <begin position="29"/>
        <end position="732"/>
    </location>
</feature>
<keyword evidence="7" id="KW-0449">Lipoprotein</keyword>
<feature type="signal peptide" evidence="4">
    <location>
        <begin position="1"/>
        <end position="28"/>
    </location>
</feature>
<reference evidence="7 8" key="1">
    <citation type="submission" date="2019-06" db="EMBL/GenBank/DDBJ databases">
        <title>Whole genome shotgun sequence of Streptomyces cacaoi subsp. cacaoi NBRC 12748.</title>
        <authorList>
            <person name="Hosoyama A."/>
            <person name="Uohara A."/>
            <person name="Ohji S."/>
            <person name="Ichikawa N."/>
        </authorList>
    </citation>
    <scope>NUCLEOTIDE SEQUENCE [LARGE SCALE GENOMIC DNA]</scope>
    <source>
        <strain evidence="7 8">NBRC 12748</strain>
    </source>
</reference>
<gene>
    <name evidence="7" type="ORF">SCA03_38540</name>
</gene>
<evidence type="ECO:0000256" key="3">
    <source>
        <dbReference type="ARBA" id="ARBA00023295"/>
    </source>
</evidence>
<dbReference type="InterPro" id="IPR054491">
    <property type="entry name" value="MGH1-like_GH"/>
</dbReference>
<evidence type="ECO:0000313" key="8">
    <source>
        <dbReference type="Proteomes" id="UP000319210"/>
    </source>
</evidence>
<dbReference type="GO" id="GO:0006487">
    <property type="term" value="P:protein N-linked glycosylation"/>
    <property type="evidence" value="ECO:0007669"/>
    <property type="project" value="TreeGrafter"/>
</dbReference>
<evidence type="ECO:0000256" key="4">
    <source>
        <dbReference type="SAM" id="SignalP"/>
    </source>
</evidence>
<keyword evidence="3" id="KW-0326">Glycosidase</keyword>
<dbReference type="RefSeq" id="WP_086814574.1">
    <property type="nucleotide sequence ID" value="NZ_BJMM01000019.1"/>
</dbReference>
<dbReference type="EMBL" id="BJMM01000019">
    <property type="protein sequence ID" value="GEB51303.1"/>
    <property type="molecule type" value="Genomic_DNA"/>
</dbReference>
<dbReference type="SUPFAM" id="SSF48208">
    <property type="entry name" value="Six-hairpin glycosidases"/>
    <property type="match status" value="1"/>
</dbReference>
<dbReference type="Pfam" id="PF22422">
    <property type="entry name" value="MGH1-like_GH"/>
    <property type="match status" value="1"/>
</dbReference>
<dbReference type="PANTHER" id="PTHR10412">
    <property type="entry name" value="MANNOSYL-OLIGOSACCHARIDE GLUCOSIDASE"/>
    <property type="match status" value="1"/>
</dbReference>
<dbReference type="Proteomes" id="UP000319210">
    <property type="component" value="Unassembled WGS sequence"/>
</dbReference>
<comment type="similarity">
    <text evidence="1">Belongs to the glycosyl hydrolase 63 family.</text>
</comment>
<dbReference type="InterPro" id="IPR008928">
    <property type="entry name" value="6-hairpin_glycosidase_sf"/>
</dbReference>
<dbReference type="GO" id="GO:0009311">
    <property type="term" value="P:oligosaccharide metabolic process"/>
    <property type="evidence" value="ECO:0007669"/>
    <property type="project" value="InterPro"/>
</dbReference>
<organism evidence="7 8">
    <name type="scientific">Streptomyces cacaoi</name>
    <dbReference type="NCBI Taxonomy" id="1898"/>
    <lineage>
        <taxon>Bacteria</taxon>
        <taxon>Bacillati</taxon>
        <taxon>Actinomycetota</taxon>
        <taxon>Actinomycetes</taxon>
        <taxon>Kitasatosporales</taxon>
        <taxon>Streptomycetaceae</taxon>
        <taxon>Streptomyces</taxon>
    </lineage>
</organism>
<accession>A0A4Y3R3H5</accession>
<dbReference type="GO" id="GO:0004573">
    <property type="term" value="F:Glc3Man9GlcNAc2 oligosaccharide glucosidase activity"/>
    <property type="evidence" value="ECO:0007669"/>
    <property type="project" value="InterPro"/>
</dbReference>
<dbReference type="AlphaFoldDB" id="A0A4Y3R3H5"/>
<dbReference type="InterPro" id="IPR012341">
    <property type="entry name" value="6hp_glycosidase-like_sf"/>
</dbReference>
<evidence type="ECO:0000259" key="5">
    <source>
        <dbReference type="Pfam" id="PF21152"/>
    </source>
</evidence>
<evidence type="ECO:0000259" key="6">
    <source>
        <dbReference type="Pfam" id="PF22422"/>
    </source>
</evidence>
<protein>
    <submittedName>
        <fullName evidence="7">Lipoprotein</fullName>
    </submittedName>
</protein>
<feature type="domain" description="Glucosidase YgjK N-terminal" evidence="5">
    <location>
        <begin position="68"/>
        <end position="311"/>
    </location>
</feature>
<dbReference type="InterPro" id="IPR004888">
    <property type="entry name" value="Glycoside_hydrolase_63"/>
</dbReference>
<evidence type="ECO:0000256" key="2">
    <source>
        <dbReference type="ARBA" id="ARBA00022801"/>
    </source>
</evidence>
<dbReference type="Gene3D" id="1.10.287.100">
    <property type="match status" value="1"/>
</dbReference>
<dbReference type="OrthoDB" id="9781878at2"/>
<dbReference type="Gene3D" id="2.70.98.50">
    <property type="entry name" value="putative glycoside hydrolase family protein from bacillus halodurans"/>
    <property type="match status" value="1"/>
</dbReference>
<evidence type="ECO:0000313" key="7">
    <source>
        <dbReference type="EMBL" id="GEB51303.1"/>
    </source>
</evidence>
<keyword evidence="4" id="KW-0732">Signal</keyword>
<name>A0A4Y3R3H5_STRCI</name>